<feature type="region of interest" description="Disordered" evidence="2">
    <location>
        <begin position="147"/>
        <end position="191"/>
    </location>
</feature>
<evidence type="ECO:0000256" key="1">
    <source>
        <dbReference type="SAM" id="Coils"/>
    </source>
</evidence>
<proteinExistence type="predicted"/>
<dbReference type="EMBL" id="JAJGWB010000136">
    <property type="protein sequence ID" value="MCC4478089.1"/>
    <property type="molecule type" value="Genomic_DNA"/>
</dbReference>
<dbReference type="AlphaFoldDB" id="A0AAW4X6V3"/>
<keyword evidence="1" id="KW-0175">Coiled coil</keyword>
<evidence type="ECO:0008006" key="5">
    <source>
        <dbReference type="Google" id="ProtNLM"/>
    </source>
</evidence>
<feature type="compositionally biased region" description="Polar residues" evidence="2">
    <location>
        <begin position="161"/>
        <end position="176"/>
    </location>
</feature>
<comment type="caution">
    <text evidence="3">The sequence shown here is derived from an EMBL/GenBank/DDBJ whole genome shotgun (WGS) entry which is preliminary data.</text>
</comment>
<sequence>MPAKYKTVKQLSDQIGVSKPAITKFMTETFRSKYTKKQGNRLLIDSAGERVIKAHFKTSVHVKSKTNQKDIDNLTKSNRKVNDNESLLKAKDETIELLKKQLATKDEQLKRRADEITSMHKLMDQNQQLLLNTQEENKRLLALQAPVENAQNVQEGDFQEKTTNSSSKKQTPSTEPTETKKNTAKSWWHFW</sequence>
<evidence type="ECO:0000313" key="3">
    <source>
        <dbReference type="EMBL" id="MCC4478089.1"/>
    </source>
</evidence>
<dbReference type="RefSeq" id="WP_228340931.1">
    <property type="nucleotide sequence ID" value="NZ_JAJGWA010000144.1"/>
</dbReference>
<feature type="coiled-coil region" evidence="1">
    <location>
        <begin position="88"/>
        <end position="115"/>
    </location>
</feature>
<reference evidence="3" key="1">
    <citation type="submission" date="2021-10" db="EMBL/GenBank/DDBJ databases">
        <title>Evolutionary history and lifestyle of the vertebrate symbiont Limosilactobacillus reuteri.</title>
        <authorList>
            <person name="Zheng J."/>
            <person name="Li F."/>
            <person name="Gaenzle M."/>
            <person name="Walter J."/>
        </authorList>
    </citation>
    <scope>NUCLEOTIDE SEQUENCE</scope>
    <source>
        <strain evidence="3">GQ_1_3_1</strain>
    </source>
</reference>
<dbReference type="Proteomes" id="UP001198026">
    <property type="component" value="Unassembled WGS sequence"/>
</dbReference>
<gene>
    <name evidence="3" type="ORF">LMB76_07650</name>
</gene>
<evidence type="ECO:0000313" key="4">
    <source>
        <dbReference type="Proteomes" id="UP001198026"/>
    </source>
</evidence>
<evidence type="ECO:0000256" key="2">
    <source>
        <dbReference type="SAM" id="MobiDB-lite"/>
    </source>
</evidence>
<accession>A0AAW4X6V3</accession>
<name>A0AAW4X6V3_LIMRT</name>
<protein>
    <recommendedName>
        <fullName evidence="5">DUF536 domain-containing protein</fullName>
    </recommendedName>
</protein>
<organism evidence="3 4">
    <name type="scientific">Limosilactobacillus reuteri</name>
    <name type="common">Lactobacillus reuteri</name>
    <dbReference type="NCBI Taxonomy" id="1598"/>
    <lineage>
        <taxon>Bacteria</taxon>
        <taxon>Bacillati</taxon>
        <taxon>Bacillota</taxon>
        <taxon>Bacilli</taxon>
        <taxon>Lactobacillales</taxon>
        <taxon>Lactobacillaceae</taxon>
        <taxon>Limosilactobacillus</taxon>
    </lineage>
</organism>